<dbReference type="EMBL" id="FZOQ01000007">
    <property type="protein sequence ID" value="SNS47850.1"/>
    <property type="molecule type" value="Genomic_DNA"/>
</dbReference>
<protein>
    <submittedName>
        <fullName evidence="1">Uncharacterized protein</fullName>
    </submittedName>
</protein>
<gene>
    <name evidence="1" type="ORF">SAMN06296052_10759</name>
</gene>
<evidence type="ECO:0000313" key="1">
    <source>
        <dbReference type="EMBL" id="SNS47850.1"/>
    </source>
</evidence>
<organism evidence="1 2">
    <name type="scientific">Pontibacter ummariensis</name>
    <dbReference type="NCBI Taxonomy" id="1610492"/>
    <lineage>
        <taxon>Bacteria</taxon>
        <taxon>Pseudomonadati</taxon>
        <taxon>Bacteroidota</taxon>
        <taxon>Cytophagia</taxon>
        <taxon>Cytophagales</taxon>
        <taxon>Hymenobacteraceae</taxon>
        <taxon>Pontibacter</taxon>
    </lineage>
</organism>
<sequence>MHCNSLNTPTTFLVFNNSNKPSLFKRFLLNFFNDKNFKNIF</sequence>
<dbReference type="AlphaFoldDB" id="A0A239ESV9"/>
<dbReference type="Proteomes" id="UP000198432">
    <property type="component" value="Unassembled WGS sequence"/>
</dbReference>
<keyword evidence="2" id="KW-1185">Reference proteome</keyword>
<accession>A0A239ESV9</accession>
<reference evidence="2" key="1">
    <citation type="submission" date="2017-06" db="EMBL/GenBank/DDBJ databases">
        <authorList>
            <person name="Varghese N."/>
            <person name="Submissions S."/>
        </authorList>
    </citation>
    <scope>NUCLEOTIDE SEQUENCE [LARGE SCALE GENOMIC DNA]</scope>
    <source>
        <strain evidence="2">NKM1</strain>
    </source>
</reference>
<proteinExistence type="predicted"/>
<name>A0A239ESV9_9BACT</name>
<evidence type="ECO:0000313" key="2">
    <source>
        <dbReference type="Proteomes" id="UP000198432"/>
    </source>
</evidence>